<reference evidence="9 10" key="1">
    <citation type="submission" date="2019-07" db="EMBL/GenBank/DDBJ databases">
        <authorList>
            <person name="Park Y.J."/>
            <person name="Jeong S.E."/>
            <person name="Jung H.S."/>
        </authorList>
    </citation>
    <scope>NUCLEOTIDE SEQUENCE [LARGE SCALE GENOMIC DNA]</scope>
    <source>
        <strain evidence="10">P16(2019)</strain>
    </source>
</reference>
<protein>
    <submittedName>
        <fullName evidence="9">Tape measure protein</fullName>
    </submittedName>
</protein>
<dbReference type="PANTHER" id="PTHR47970:SF12">
    <property type="entry name" value="KINESIN FAMILY MEMBER 11"/>
    <property type="match status" value="1"/>
</dbReference>
<accession>A0A554A0C8</accession>
<dbReference type="GO" id="GO:0005876">
    <property type="term" value="C:spindle microtubule"/>
    <property type="evidence" value="ECO:0007669"/>
    <property type="project" value="TreeGrafter"/>
</dbReference>
<dbReference type="EMBL" id="VLXZ01000004">
    <property type="protein sequence ID" value="TSB47123.1"/>
    <property type="molecule type" value="Genomic_DNA"/>
</dbReference>
<keyword evidence="3" id="KW-0505">Motor protein</keyword>
<dbReference type="GO" id="GO:0072686">
    <property type="term" value="C:mitotic spindle"/>
    <property type="evidence" value="ECO:0007669"/>
    <property type="project" value="TreeGrafter"/>
</dbReference>
<feature type="compositionally biased region" description="Low complexity" evidence="6">
    <location>
        <begin position="88"/>
        <end position="100"/>
    </location>
</feature>
<evidence type="ECO:0000256" key="2">
    <source>
        <dbReference type="ARBA" id="ARBA00022490"/>
    </source>
</evidence>
<evidence type="ECO:0000256" key="4">
    <source>
        <dbReference type="ARBA" id="ARBA00023212"/>
    </source>
</evidence>
<keyword evidence="4" id="KW-0206">Cytoskeleton</keyword>
<dbReference type="GO" id="GO:0008574">
    <property type="term" value="F:plus-end-directed microtubule motor activity"/>
    <property type="evidence" value="ECO:0007669"/>
    <property type="project" value="TreeGrafter"/>
</dbReference>
<feature type="compositionally biased region" description="Polar residues" evidence="6">
    <location>
        <begin position="46"/>
        <end position="56"/>
    </location>
</feature>
<keyword evidence="7" id="KW-0472">Membrane</keyword>
<evidence type="ECO:0000256" key="3">
    <source>
        <dbReference type="ARBA" id="ARBA00023175"/>
    </source>
</evidence>
<feature type="region of interest" description="Disordered" evidence="6">
    <location>
        <begin position="30"/>
        <end position="105"/>
    </location>
</feature>
<feature type="transmembrane region" description="Helical" evidence="7">
    <location>
        <begin position="484"/>
        <end position="505"/>
    </location>
</feature>
<evidence type="ECO:0000256" key="5">
    <source>
        <dbReference type="SAM" id="Coils"/>
    </source>
</evidence>
<feature type="transmembrane region" description="Helical" evidence="7">
    <location>
        <begin position="602"/>
        <end position="622"/>
    </location>
</feature>
<proteinExistence type="predicted"/>
<keyword evidence="5" id="KW-0175">Coiled coil</keyword>
<keyword evidence="10" id="KW-1185">Reference proteome</keyword>
<feature type="domain" description="Tape measure protein N-terminal" evidence="8">
    <location>
        <begin position="233"/>
        <end position="422"/>
    </location>
</feature>
<sequence length="1395" mass="145467">MADGTVKITIEVDGKQISIAAKELDNLKASAENSGKGIKSAEDSLSGLSNKSSEAGQSAKGAGDAIEGMGDSGEQAGKGLKGAEGAVDSLADSSENASSSVKGAGDAIEGLGDSGADATKGVDGAGGAVDGLADSSAGAESSVKGIGGAVDGLGDSSENAFGSVKGMGDSVSGMGEDAGGAAGGVDSAKQSTEGLADGAEKASKSTNKLAVAFGVIAVAAAAWKLISNSLDDAITRFDTLNQFPKVLEALGVSSEEAEQAMSNLSDGIDGLPTKLNEIASTAQRMYTSFGDMDEATDSAIALNNALLGSGSSAGQAQRGTEQYLKALQTGKFEMDVWNTLSETMDVGLVKIAESFGYAGKTAKGQLYTALQEGEITLTQFNDKLIEVGTGTGIMADLARENSLGVATSFSNLQTAVSRGVANSVAAINTLSEEVTGSGIAENIDGMKNIVNASFKIINSAIESSTPYIVGLKEAIQPLMPIVSALSPVFTGLAISLGVVTAGIIAKTVAMKAYAIVAGTTTSINTAFASTITVMTIATKAQTAGLAILSTGLKAYNVIQGVAFIATGLMTGAITASTVATTAMAVAVRVLDAAIKFALGPIGWIIAALGVLVGAVVALVGWFNKATDEGERLGAANEALASKTQALNDSIEGSTSSYERNQSRIIANADATEELASKVEDLANKENKSAAEKDLLASYVEELNGSMEGLNVQYSEEADALNMSSEQMAARIALFSEQEKAQEAQSRLTDILREQSEVEQQLAETNELREEWNEKLADGSVKAREHKDAMEELDTQHDSLIESQQALGTQYEETEQQLTASIEAVADATEKGTERQRILFEDLAESQQATVESMKSTWQDYKDSATDMFNTLSDESETTIAEMTENLKENQRIMGEWADNIAKLAERGVDEGLLETLRAAGPSSAGHVNELVNASDSELQGLSEAFSKGGDAATDALSTSLGIEESGVMDAIGHLVTGAETSLADQIAASDFESIGGAIPEGLAEGIADGTDKPVHATDDMANQAVSSAEAALEVNSPSRVFKRMGVFIPEGLALGISEGTDKVMQAVEKMVAEVAQSSKGMFDGMANDYKAGVSAAQNVLSTLIPLTQRIMAQNTSAIQAGSRQQVSVMQQSSQAMVNAYRTMPVQLNQLMVQAMNQMNQTVQNGSRQQLDVLRHLVQAQLQTMRPLPQQLAQIAWTAMESVVKVYQNGARQQIATAQQTASGTRSAFNNLPSQLREVGVNSMLGLNNGLNAGKERVMSTARGIANQVASTMKSALKINSPSHLMRDDVGRWIPEGIAVGIERHKDSVFKAINGISDGVSGMRMATPEAVLGANMSRGLFGMSGSTTSNVTNQSTKYEHGDIVIQRMEVRDDQDIAKLSRELKRYEAMQARGMGI</sequence>
<evidence type="ECO:0000259" key="8">
    <source>
        <dbReference type="Pfam" id="PF20155"/>
    </source>
</evidence>
<feature type="transmembrane region" description="Helical" evidence="7">
    <location>
        <begin position="512"/>
        <end position="537"/>
    </location>
</feature>
<feature type="region of interest" description="Disordered" evidence="6">
    <location>
        <begin position="164"/>
        <end position="189"/>
    </location>
</feature>
<dbReference type="Proteomes" id="UP000318521">
    <property type="component" value="Unassembled WGS sequence"/>
</dbReference>
<dbReference type="GO" id="GO:0051231">
    <property type="term" value="P:spindle elongation"/>
    <property type="evidence" value="ECO:0007669"/>
    <property type="project" value="TreeGrafter"/>
</dbReference>
<dbReference type="RefSeq" id="WP_143848353.1">
    <property type="nucleotide sequence ID" value="NZ_VLXZ01000004.1"/>
</dbReference>
<keyword evidence="7" id="KW-1133">Transmembrane helix</keyword>
<evidence type="ECO:0000256" key="6">
    <source>
        <dbReference type="SAM" id="MobiDB-lite"/>
    </source>
</evidence>
<comment type="subcellular location">
    <subcellularLocation>
        <location evidence="1">Cytoplasm</location>
        <location evidence="1">Cytoskeleton</location>
    </subcellularLocation>
</comment>
<keyword evidence="2" id="KW-0963">Cytoplasm</keyword>
<dbReference type="InterPro" id="IPR047149">
    <property type="entry name" value="KIF11-like"/>
</dbReference>
<dbReference type="NCBIfam" id="TIGR02675">
    <property type="entry name" value="tape_meas_nterm"/>
    <property type="match status" value="1"/>
</dbReference>
<feature type="transmembrane region" description="Helical" evidence="7">
    <location>
        <begin position="557"/>
        <end position="590"/>
    </location>
</feature>
<dbReference type="InterPro" id="IPR013491">
    <property type="entry name" value="Tape_meas_N"/>
</dbReference>
<dbReference type="OrthoDB" id="2157658at2"/>
<organism evidence="9 10">
    <name type="scientific">Alkalicoccobacillus porphyridii</name>
    <dbReference type="NCBI Taxonomy" id="2597270"/>
    <lineage>
        <taxon>Bacteria</taxon>
        <taxon>Bacillati</taxon>
        <taxon>Bacillota</taxon>
        <taxon>Bacilli</taxon>
        <taxon>Bacillales</taxon>
        <taxon>Bacillaceae</taxon>
        <taxon>Alkalicoccobacillus</taxon>
    </lineage>
</organism>
<evidence type="ECO:0000256" key="7">
    <source>
        <dbReference type="SAM" id="Phobius"/>
    </source>
</evidence>
<keyword evidence="7" id="KW-0812">Transmembrane</keyword>
<gene>
    <name evidence="9" type="ORF">FN960_08905</name>
</gene>
<name>A0A554A0C8_9BACI</name>
<feature type="coiled-coil region" evidence="5">
    <location>
        <begin position="740"/>
        <end position="830"/>
    </location>
</feature>
<dbReference type="Pfam" id="PF20155">
    <property type="entry name" value="TMP_3"/>
    <property type="match status" value="1"/>
</dbReference>
<evidence type="ECO:0000256" key="1">
    <source>
        <dbReference type="ARBA" id="ARBA00004245"/>
    </source>
</evidence>
<dbReference type="PANTHER" id="PTHR47970">
    <property type="entry name" value="KINESIN-LIKE PROTEIN KIF11"/>
    <property type="match status" value="1"/>
</dbReference>
<comment type="caution">
    <text evidence="9">The sequence shown here is derived from an EMBL/GenBank/DDBJ whole genome shotgun (WGS) entry which is preliminary data.</text>
</comment>
<evidence type="ECO:0000313" key="9">
    <source>
        <dbReference type="EMBL" id="TSB47123.1"/>
    </source>
</evidence>
<evidence type="ECO:0000313" key="10">
    <source>
        <dbReference type="Proteomes" id="UP000318521"/>
    </source>
</evidence>